<dbReference type="RefSeq" id="WP_230674569.1">
    <property type="nucleotide sequence ID" value="NZ_CP021075.1"/>
</dbReference>
<proteinExistence type="predicted"/>
<evidence type="ECO:0000313" key="2">
    <source>
        <dbReference type="Proteomes" id="UP001056386"/>
    </source>
</evidence>
<keyword evidence="2" id="KW-1185">Reference proteome</keyword>
<sequence length="166" mass="18452">MHLRARAQRFIVAVGSPGGAGKAMPAGHYLSGKITMTESRNPRSAQHYPRPAPLQGWVAIDPAVVPPASQKALRDAIALEKQPATDYNDLLWIMAQQSSGVVNAQRPDSTARGLFQLLRAQYGLNPNGEKSFGIAVEEAQGGLRYIYGRYHSAYQARKFWERNRWY</sequence>
<accession>A0ABY5BAT4</accession>
<name>A0ABY5BAT4_BURGL</name>
<dbReference type="EMBL" id="CP099583">
    <property type="protein sequence ID" value="USS44032.1"/>
    <property type="molecule type" value="Genomic_DNA"/>
</dbReference>
<organism evidence="1 2">
    <name type="scientific">Burkholderia glumae</name>
    <name type="common">Pseudomonas glumae</name>
    <dbReference type="NCBI Taxonomy" id="337"/>
    <lineage>
        <taxon>Bacteria</taxon>
        <taxon>Pseudomonadati</taxon>
        <taxon>Pseudomonadota</taxon>
        <taxon>Betaproteobacteria</taxon>
        <taxon>Burkholderiales</taxon>
        <taxon>Burkholderiaceae</taxon>
        <taxon>Burkholderia</taxon>
    </lineage>
</organism>
<gene>
    <name evidence="1" type="ORF">NFI99_07720</name>
</gene>
<protein>
    <recommendedName>
        <fullName evidence="3">Transglycosylase SLT domain-containing protein</fullName>
    </recommendedName>
</protein>
<dbReference type="GeneID" id="45694471"/>
<evidence type="ECO:0000313" key="1">
    <source>
        <dbReference type="EMBL" id="USS44032.1"/>
    </source>
</evidence>
<reference evidence="1" key="1">
    <citation type="submission" date="2022-06" db="EMBL/GenBank/DDBJ databases">
        <title>Draft genome sequence of Burkholderia glumae strain GR20004 isolated from rice panicle showing bacterial panicle blight.</title>
        <authorList>
            <person name="Choi S.Y."/>
            <person name="Lee Y.H."/>
        </authorList>
    </citation>
    <scope>NUCLEOTIDE SEQUENCE</scope>
    <source>
        <strain evidence="1">GR20004</strain>
    </source>
</reference>
<dbReference type="Proteomes" id="UP001056386">
    <property type="component" value="Chromosome 2"/>
</dbReference>
<evidence type="ECO:0008006" key="3">
    <source>
        <dbReference type="Google" id="ProtNLM"/>
    </source>
</evidence>